<dbReference type="AlphaFoldDB" id="A0A060SX59"/>
<dbReference type="InterPro" id="IPR042099">
    <property type="entry name" value="ANL_N_sf"/>
</dbReference>
<dbReference type="GO" id="GO:0005783">
    <property type="term" value="C:endoplasmic reticulum"/>
    <property type="evidence" value="ECO:0007669"/>
    <property type="project" value="TreeGrafter"/>
</dbReference>
<dbReference type="GO" id="GO:0016020">
    <property type="term" value="C:membrane"/>
    <property type="evidence" value="ECO:0007669"/>
    <property type="project" value="TreeGrafter"/>
</dbReference>
<dbReference type="Gene3D" id="3.40.50.12780">
    <property type="entry name" value="N-terminal domain of ligase-like"/>
    <property type="match status" value="1"/>
</dbReference>
<dbReference type="Pfam" id="PF00501">
    <property type="entry name" value="AMP-binding"/>
    <property type="match status" value="1"/>
</dbReference>
<keyword evidence="2" id="KW-0067">ATP-binding</keyword>
<sequence length="738" mass="82522">MALNEDSFVFSDEVKRRLGNWDEVVFKDGVTEDSDPLDTELIYSPIDPFGPQSVPIPGTKRPGYSEVYRNVTSTDKVLSTWHPNVRTYYDALENAFNGYAGRDFLGQRLWDPFTKTWSHYKFETFRQVAIRRDNFASGLTHVVNKHAGLDPLDSKYVVANYGPNSVNWVITDFACLSQSLPTVCLYDTLGPDTSRYILQLTRSPVVVASVANIPKLLRIKSELPELRVIICFSSLQAVYDSERPEESKKELLRAWAQESGVQIYGFDEVETIGKENSRPHNPPRREDIYTINFTSGTTGNPKGVILSHTNIVAVCTGPKYRANPIDARKQDTSYSCLPLAHMAERMSMLVNSCAGNRIAFPHGPITEIFSDIVVLQPSSCTLVPRILNRIATQIKAATIEAPGQYGEICRRALTEKLEILKKTGQVTHPKWDRLIAERARQMIGLTNMRQLTTGAAPLSPDTHNFLRVVFALDLVQGYGLTESTSGMCGSLSGDPEPGSVGPTSPSCEVRLRDLPELGYTSDDKPHPRGEIMLRGPQIFRGYFKENQKTLDAFDEEGWFHSGDVGRLDSQGRLFIIDRVKHFFKLSQGEYIAPEKIENVYMSRNTILNQIFVHGSPDENFLVAIVGVNPEVYSQFVSKATGKVIGPEQLADMAQTFGDTAIRKKVLAAINGAIEEGVLNGFEKVRNIKLFIEPLRPEDGTVTPTLKIKRNHASTFYDSHIKEMYIEGNLELDDPTSKL</sequence>
<evidence type="ECO:0000256" key="1">
    <source>
        <dbReference type="ARBA" id="ARBA00022741"/>
    </source>
</evidence>
<dbReference type="SUPFAM" id="SSF56801">
    <property type="entry name" value="Acetyl-CoA synthetase-like"/>
    <property type="match status" value="1"/>
</dbReference>
<dbReference type="GO" id="GO:0005524">
    <property type="term" value="F:ATP binding"/>
    <property type="evidence" value="ECO:0007669"/>
    <property type="project" value="UniProtKB-KW"/>
</dbReference>
<dbReference type="EMBL" id="HG937691">
    <property type="protein sequence ID" value="CDP33109.1"/>
    <property type="molecule type" value="Genomic_DNA"/>
</dbReference>
<proteinExistence type="predicted"/>
<name>A0A060SX59_BLAAD</name>
<dbReference type="GO" id="GO:0004467">
    <property type="term" value="F:long-chain fatty acid-CoA ligase activity"/>
    <property type="evidence" value="ECO:0007669"/>
    <property type="project" value="TreeGrafter"/>
</dbReference>
<protein>
    <submittedName>
        <fullName evidence="4">ARAD1A01936p</fullName>
    </submittedName>
</protein>
<dbReference type="PhylomeDB" id="A0A060SX59"/>
<dbReference type="PROSITE" id="PS00455">
    <property type="entry name" value="AMP_BINDING"/>
    <property type="match status" value="1"/>
</dbReference>
<dbReference type="InterPro" id="IPR020845">
    <property type="entry name" value="AMP-binding_CS"/>
</dbReference>
<reference evidence="4" key="1">
    <citation type="submission" date="2014-02" db="EMBL/GenBank/DDBJ databases">
        <authorList>
            <person name="Genoscope - CEA"/>
        </authorList>
    </citation>
    <scope>NUCLEOTIDE SEQUENCE</scope>
    <source>
        <strain evidence="4">LS3</strain>
    </source>
</reference>
<feature type="domain" description="AMP-dependent synthetase/ligase" evidence="3">
    <location>
        <begin position="120"/>
        <end position="543"/>
    </location>
</feature>
<dbReference type="PANTHER" id="PTHR43272:SF33">
    <property type="entry name" value="AMP-BINDING DOMAIN-CONTAINING PROTEIN-RELATED"/>
    <property type="match status" value="1"/>
</dbReference>
<evidence type="ECO:0000256" key="2">
    <source>
        <dbReference type="ARBA" id="ARBA00022840"/>
    </source>
</evidence>
<keyword evidence="1" id="KW-0547">Nucleotide-binding</keyword>
<evidence type="ECO:0000313" key="4">
    <source>
        <dbReference type="EMBL" id="CDP33109.1"/>
    </source>
</evidence>
<organism evidence="4">
    <name type="scientific">Blastobotrys adeninivorans</name>
    <name type="common">Yeast</name>
    <name type="synonym">Arxula adeninivorans</name>
    <dbReference type="NCBI Taxonomy" id="409370"/>
    <lineage>
        <taxon>Eukaryota</taxon>
        <taxon>Fungi</taxon>
        <taxon>Dikarya</taxon>
        <taxon>Ascomycota</taxon>
        <taxon>Saccharomycotina</taxon>
        <taxon>Dipodascomycetes</taxon>
        <taxon>Dipodascales</taxon>
        <taxon>Trichomonascaceae</taxon>
        <taxon>Blastobotrys</taxon>
    </lineage>
</organism>
<reference evidence="4" key="2">
    <citation type="submission" date="2014-06" db="EMBL/GenBank/DDBJ databases">
        <title>The complete genome of Blastobotrys (Arxula) adeninivorans LS3 - a yeast of biotechnological interest.</title>
        <authorList>
            <person name="Kunze G."/>
            <person name="Gaillardin C."/>
            <person name="Czernicka M."/>
            <person name="Durrens P."/>
            <person name="Martin T."/>
            <person name="Boer E."/>
            <person name="Gabaldon T."/>
            <person name="Cruz J."/>
            <person name="Talla E."/>
            <person name="Marck C."/>
            <person name="Goffeau A."/>
            <person name="Barbe V."/>
            <person name="Baret P."/>
            <person name="Baronian K."/>
            <person name="Beier S."/>
            <person name="Bleykasten C."/>
            <person name="Bode R."/>
            <person name="Casaregola S."/>
            <person name="Despons L."/>
            <person name="Fairhead C."/>
            <person name="Giersberg M."/>
            <person name="Gierski P."/>
            <person name="Hahnel U."/>
            <person name="Hartmann A."/>
            <person name="Jankowska D."/>
            <person name="Jubin C."/>
            <person name="Jung P."/>
            <person name="Lafontaine I."/>
            <person name="Leh-Louis V."/>
            <person name="Lemaire M."/>
            <person name="Marcet-Houben M."/>
            <person name="Mascher M."/>
            <person name="Morel G."/>
            <person name="Richard G.-F."/>
            <person name="Riechen J."/>
            <person name="Sacerdot C."/>
            <person name="Sarkar A."/>
            <person name="Savel G."/>
            <person name="Schacherer J."/>
            <person name="Sherman D."/>
            <person name="Straub M.-L."/>
            <person name="Stein N."/>
            <person name="Thierry A."/>
            <person name="Trautwein-Schult A."/>
            <person name="Westhof E."/>
            <person name="Worch S."/>
            <person name="Dujon B."/>
            <person name="Souciet J.-L."/>
            <person name="Wincker P."/>
            <person name="Scholz U."/>
            <person name="Neuveglise N."/>
        </authorList>
    </citation>
    <scope>NUCLEOTIDE SEQUENCE</scope>
    <source>
        <strain evidence="4">LS3</strain>
    </source>
</reference>
<dbReference type="PANTHER" id="PTHR43272">
    <property type="entry name" value="LONG-CHAIN-FATTY-ACID--COA LIGASE"/>
    <property type="match status" value="1"/>
</dbReference>
<dbReference type="InterPro" id="IPR000873">
    <property type="entry name" value="AMP-dep_synth/lig_dom"/>
</dbReference>
<accession>A0A060SX59</accession>
<evidence type="ECO:0000259" key="3">
    <source>
        <dbReference type="Pfam" id="PF00501"/>
    </source>
</evidence>
<gene>
    <name evidence="4" type="ORF">GNLVRS02_ARAD1A01936g</name>
</gene>